<dbReference type="PANTHER" id="PTHR34473:SF2">
    <property type="entry name" value="UPF0699 TRANSMEMBRANE PROTEIN YDBT"/>
    <property type="match status" value="1"/>
</dbReference>
<feature type="transmembrane region" description="Helical" evidence="1">
    <location>
        <begin position="45"/>
        <end position="67"/>
    </location>
</feature>
<evidence type="ECO:0000313" key="4">
    <source>
        <dbReference type="Proteomes" id="UP000610746"/>
    </source>
</evidence>
<evidence type="ECO:0000256" key="1">
    <source>
        <dbReference type="SAM" id="Phobius"/>
    </source>
</evidence>
<evidence type="ECO:0000313" key="3">
    <source>
        <dbReference type="EMBL" id="NRS92815.1"/>
    </source>
</evidence>
<sequence>MKSDFSLPQFQSKKGIIIFALISYGKLLKNFWFLIVLFLFKKKEYTVTIILIVALVALIAVAIEAYIKYQYYTYKIDFKSDEFIIEKGVFNKTTIHLERNKIQEANVNQPFLHRLLGIYQLEIDSPGTDKKEISIDAISKKDADYLRNYLISSNNEILIDQKEITGEAEEIKISVISLLKYAVTANYVKSFFALMGLLVYLSQQIFDGFNLKLEDILEKYFAIEDVFAIPIFLIISAIVVFTFAAILVNVLRTFFVYFNLKIVKFTDYFSMEFGLFNTKNHIISIKKVQIITITQNYFQKKWNVLHLKFSQIGEENAGNDNSNILGCSKTEKDSLVNFIFQDLPVFNDLIKPNFRYLIPKIFMYIFLPLLVSYQFLYETSYFFLGSMLYFLISSIVLYFSFKNCRLYANSGYLQKQSGAWDVEAKTLKIEKIQSIKISQYFWQKQTEIATLTISTAGGSITMPTANATELKNLANYCLYKVESSQENWM</sequence>
<dbReference type="AlphaFoldDB" id="A0A8J8GBB2"/>
<dbReference type="PANTHER" id="PTHR34473">
    <property type="entry name" value="UPF0699 TRANSMEMBRANE PROTEIN YDBS"/>
    <property type="match status" value="1"/>
</dbReference>
<keyword evidence="1" id="KW-0812">Transmembrane</keyword>
<proteinExistence type="predicted"/>
<keyword evidence="1" id="KW-1133">Transmembrane helix</keyword>
<feature type="domain" description="YdbS-like PH" evidence="2">
    <location>
        <begin position="71"/>
        <end position="150"/>
    </location>
</feature>
<organism evidence="3 4">
    <name type="scientific">Frigoriflavimonas asaccharolytica</name>
    <dbReference type="NCBI Taxonomy" id="2735899"/>
    <lineage>
        <taxon>Bacteria</taxon>
        <taxon>Pseudomonadati</taxon>
        <taxon>Bacteroidota</taxon>
        <taxon>Flavobacteriia</taxon>
        <taxon>Flavobacteriales</taxon>
        <taxon>Weeksellaceae</taxon>
        <taxon>Frigoriflavimonas</taxon>
    </lineage>
</organism>
<feature type="transmembrane region" description="Helical" evidence="1">
    <location>
        <begin position="357"/>
        <end position="375"/>
    </location>
</feature>
<feature type="domain" description="YdbS-like PH" evidence="2">
    <location>
        <begin position="405"/>
        <end position="476"/>
    </location>
</feature>
<feature type="domain" description="YdbS-like PH" evidence="2">
    <location>
        <begin position="265"/>
        <end position="314"/>
    </location>
</feature>
<accession>A0A8J8GBB2</accession>
<comment type="caution">
    <text evidence="3">The sequence shown here is derived from an EMBL/GenBank/DDBJ whole genome shotgun (WGS) entry which is preliminary data.</text>
</comment>
<feature type="transmembrane region" description="Helical" evidence="1">
    <location>
        <begin position="226"/>
        <end position="251"/>
    </location>
</feature>
<feature type="transmembrane region" description="Helical" evidence="1">
    <location>
        <begin position="16"/>
        <end position="39"/>
    </location>
</feature>
<evidence type="ECO:0000259" key="2">
    <source>
        <dbReference type="Pfam" id="PF03703"/>
    </source>
</evidence>
<dbReference type="Pfam" id="PF03703">
    <property type="entry name" value="bPH_2"/>
    <property type="match status" value="3"/>
</dbReference>
<keyword evidence="1" id="KW-0472">Membrane</keyword>
<dbReference type="EMBL" id="JABSNO010000012">
    <property type="protein sequence ID" value="NRS92815.1"/>
    <property type="molecule type" value="Genomic_DNA"/>
</dbReference>
<dbReference type="RefSeq" id="WP_173779402.1">
    <property type="nucleotide sequence ID" value="NZ_JABSNO010000012.1"/>
</dbReference>
<protein>
    <submittedName>
        <fullName evidence="3">Putative membrane protein</fullName>
    </submittedName>
</protein>
<keyword evidence="4" id="KW-1185">Reference proteome</keyword>
<dbReference type="InterPro" id="IPR005182">
    <property type="entry name" value="YdbS-like_PH"/>
</dbReference>
<feature type="transmembrane region" description="Helical" evidence="1">
    <location>
        <begin position="187"/>
        <end position="206"/>
    </location>
</feature>
<gene>
    <name evidence="3" type="ORF">HNQ03_001895</name>
</gene>
<reference evidence="3" key="1">
    <citation type="submission" date="2020-05" db="EMBL/GenBank/DDBJ databases">
        <title>Genomic Encyclopedia of Type Strains, Phase IV (KMG-V): Genome sequencing to study the core and pangenomes of soil and plant-associated prokaryotes.</title>
        <authorList>
            <person name="Whitman W."/>
        </authorList>
    </citation>
    <scope>NUCLEOTIDE SEQUENCE</scope>
    <source>
        <strain evidence="3">16F</strain>
    </source>
</reference>
<name>A0A8J8GBB2_9FLAO</name>
<dbReference type="Proteomes" id="UP000610746">
    <property type="component" value="Unassembled WGS sequence"/>
</dbReference>
<feature type="transmembrane region" description="Helical" evidence="1">
    <location>
        <begin position="381"/>
        <end position="401"/>
    </location>
</feature>